<dbReference type="Gene3D" id="3.40.140.10">
    <property type="entry name" value="Cytidine Deaminase, domain 2"/>
    <property type="match status" value="1"/>
</dbReference>
<dbReference type="Proteomes" id="UP000256845">
    <property type="component" value="Unassembled WGS sequence"/>
</dbReference>
<keyword evidence="5" id="KW-0482">Metalloprotease</keyword>
<dbReference type="GO" id="GO:0046872">
    <property type="term" value="F:metal ion binding"/>
    <property type="evidence" value="ECO:0007669"/>
    <property type="project" value="UniProtKB-KW"/>
</dbReference>
<feature type="domain" description="MPN" evidence="7">
    <location>
        <begin position="106"/>
        <end position="228"/>
    </location>
</feature>
<dbReference type="GO" id="GO:0006508">
    <property type="term" value="P:proteolysis"/>
    <property type="evidence" value="ECO:0007669"/>
    <property type="project" value="UniProtKB-KW"/>
</dbReference>
<accession>A0A3D9HR87</accession>
<dbReference type="Pfam" id="PF04002">
    <property type="entry name" value="RadC"/>
    <property type="match status" value="1"/>
</dbReference>
<protein>
    <submittedName>
        <fullName evidence="8">DNA repair protein RadC</fullName>
    </submittedName>
</protein>
<evidence type="ECO:0000256" key="2">
    <source>
        <dbReference type="ARBA" id="ARBA00022723"/>
    </source>
</evidence>
<keyword evidence="2" id="KW-0479">Metal-binding</keyword>
<dbReference type="EMBL" id="QRDW01000002">
    <property type="protein sequence ID" value="RED51990.1"/>
    <property type="molecule type" value="Genomic_DNA"/>
</dbReference>
<dbReference type="InterPro" id="IPR010994">
    <property type="entry name" value="RuvA_2-like"/>
</dbReference>
<dbReference type="NCBIfam" id="TIGR00608">
    <property type="entry name" value="radc"/>
    <property type="match status" value="1"/>
</dbReference>
<dbReference type="PANTHER" id="PTHR30471:SF3">
    <property type="entry name" value="UPF0758 PROTEIN YEES-RELATED"/>
    <property type="match status" value="1"/>
</dbReference>
<dbReference type="InterPro" id="IPR001405">
    <property type="entry name" value="UPF0758"/>
</dbReference>
<evidence type="ECO:0000256" key="6">
    <source>
        <dbReference type="RuleBase" id="RU003797"/>
    </source>
</evidence>
<keyword evidence="4" id="KW-0862">Zinc</keyword>
<dbReference type="InterPro" id="IPR020891">
    <property type="entry name" value="UPF0758_CS"/>
</dbReference>
<sequence length="228" mass="25524">MKDAEKPHYHGHRQRLRKRFLRDMGASMEDYEILELLLTQALPRGDVKPLAKNLLAAFGSYANVISADREALTRVPGIKDAALVALKLAQASAQRLLRHEALDQPVLSSWHQLLDYCHATMAREKVEQARLLFLDAQNQLITDEVQQTGTINHTAIYPREVVKRALELSASALIMVHNHPSGNPAPSDADKRMTQAVRDAGAALNIILHDHLIIGRDRHFSFRAEGLL</sequence>
<evidence type="ECO:0000256" key="4">
    <source>
        <dbReference type="ARBA" id="ARBA00022833"/>
    </source>
</evidence>
<name>A0A3D9HR87_9PROT</name>
<organism evidence="8 9">
    <name type="scientific">Aestuariispira insulae</name>
    <dbReference type="NCBI Taxonomy" id="1461337"/>
    <lineage>
        <taxon>Bacteria</taxon>
        <taxon>Pseudomonadati</taxon>
        <taxon>Pseudomonadota</taxon>
        <taxon>Alphaproteobacteria</taxon>
        <taxon>Rhodospirillales</taxon>
        <taxon>Kiloniellaceae</taxon>
        <taxon>Aestuariispira</taxon>
    </lineage>
</organism>
<evidence type="ECO:0000256" key="1">
    <source>
        <dbReference type="ARBA" id="ARBA00022670"/>
    </source>
</evidence>
<dbReference type="PANTHER" id="PTHR30471">
    <property type="entry name" value="DNA REPAIR PROTEIN RADC"/>
    <property type="match status" value="1"/>
</dbReference>
<keyword evidence="1" id="KW-0645">Protease</keyword>
<reference evidence="8 9" key="1">
    <citation type="submission" date="2018-07" db="EMBL/GenBank/DDBJ databases">
        <title>Genomic Encyclopedia of Type Strains, Phase III (KMG-III): the genomes of soil and plant-associated and newly described type strains.</title>
        <authorList>
            <person name="Whitman W."/>
        </authorList>
    </citation>
    <scope>NUCLEOTIDE SEQUENCE [LARGE SCALE GENOMIC DNA]</scope>
    <source>
        <strain evidence="8 9">CECT 8488</strain>
    </source>
</reference>
<evidence type="ECO:0000259" key="7">
    <source>
        <dbReference type="PROSITE" id="PS50249"/>
    </source>
</evidence>
<comment type="similarity">
    <text evidence="6">Belongs to the UPF0758 family.</text>
</comment>
<evidence type="ECO:0000256" key="5">
    <source>
        <dbReference type="ARBA" id="ARBA00023049"/>
    </source>
</evidence>
<dbReference type="CDD" id="cd08071">
    <property type="entry name" value="MPN_DUF2466"/>
    <property type="match status" value="1"/>
</dbReference>
<evidence type="ECO:0000313" key="9">
    <source>
        <dbReference type="Proteomes" id="UP000256845"/>
    </source>
</evidence>
<dbReference type="InterPro" id="IPR025657">
    <property type="entry name" value="RadC_JAB"/>
</dbReference>
<dbReference type="RefSeq" id="WP_115935555.1">
    <property type="nucleotide sequence ID" value="NZ_QRDW01000002.1"/>
</dbReference>
<dbReference type="AlphaFoldDB" id="A0A3D9HR87"/>
<dbReference type="PROSITE" id="PS01302">
    <property type="entry name" value="UPF0758"/>
    <property type="match status" value="1"/>
</dbReference>
<dbReference type="OrthoDB" id="9804482at2"/>
<comment type="caution">
    <text evidence="8">The sequence shown here is derived from an EMBL/GenBank/DDBJ whole genome shotgun (WGS) entry which is preliminary data.</text>
</comment>
<evidence type="ECO:0000256" key="3">
    <source>
        <dbReference type="ARBA" id="ARBA00022801"/>
    </source>
</evidence>
<dbReference type="SUPFAM" id="SSF102712">
    <property type="entry name" value="JAB1/MPN domain"/>
    <property type="match status" value="1"/>
</dbReference>
<dbReference type="SUPFAM" id="SSF47781">
    <property type="entry name" value="RuvA domain 2-like"/>
    <property type="match status" value="1"/>
</dbReference>
<proteinExistence type="inferred from homology"/>
<dbReference type="InterPro" id="IPR037518">
    <property type="entry name" value="MPN"/>
</dbReference>
<dbReference type="NCBIfam" id="NF000642">
    <property type="entry name" value="PRK00024.1"/>
    <property type="match status" value="1"/>
</dbReference>
<keyword evidence="9" id="KW-1185">Reference proteome</keyword>
<gene>
    <name evidence="8" type="ORF">DFP90_1026</name>
</gene>
<keyword evidence="3" id="KW-0378">Hydrolase</keyword>
<dbReference type="GO" id="GO:0008237">
    <property type="term" value="F:metallopeptidase activity"/>
    <property type="evidence" value="ECO:0007669"/>
    <property type="project" value="UniProtKB-KW"/>
</dbReference>
<dbReference type="PROSITE" id="PS50249">
    <property type="entry name" value="MPN"/>
    <property type="match status" value="1"/>
</dbReference>
<evidence type="ECO:0000313" key="8">
    <source>
        <dbReference type="EMBL" id="RED51990.1"/>
    </source>
</evidence>